<evidence type="ECO:0000313" key="11">
    <source>
        <dbReference type="EMBL" id="SHF81879.1"/>
    </source>
</evidence>
<dbReference type="PIRSF" id="PIRSF006603">
    <property type="entry name" value="DinF"/>
    <property type="match status" value="1"/>
</dbReference>
<dbReference type="GO" id="GO:0015297">
    <property type="term" value="F:antiporter activity"/>
    <property type="evidence" value="ECO:0007669"/>
    <property type="project" value="InterPro"/>
</dbReference>
<evidence type="ECO:0000256" key="6">
    <source>
        <dbReference type="ARBA" id="ARBA00022692"/>
    </source>
</evidence>
<feature type="transmembrane region" description="Helical" evidence="10">
    <location>
        <begin position="320"/>
        <end position="344"/>
    </location>
</feature>
<keyword evidence="8 10" id="KW-0472">Membrane</keyword>
<keyword evidence="5" id="KW-1003">Cell membrane</keyword>
<feature type="transmembrane region" description="Helical" evidence="10">
    <location>
        <begin position="364"/>
        <end position="385"/>
    </location>
</feature>
<dbReference type="InterPro" id="IPR045070">
    <property type="entry name" value="MATE_MepA-like"/>
</dbReference>
<evidence type="ECO:0000256" key="4">
    <source>
        <dbReference type="ARBA" id="ARBA00022448"/>
    </source>
</evidence>
<comment type="subcellular location">
    <subcellularLocation>
        <location evidence="1">Cell membrane</location>
        <topology evidence="1">Multi-pass membrane protein</topology>
    </subcellularLocation>
</comment>
<evidence type="ECO:0000313" key="12">
    <source>
        <dbReference type="Proteomes" id="UP000184089"/>
    </source>
</evidence>
<feature type="transmembrane region" description="Helical" evidence="10">
    <location>
        <begin position="275"/>
        <end position="299"/>
    </location>
</feature>
<gene>
    <name evidence="11" type="ORF">SAMN05444424_0793</name>
</gene>
<organism evidence="11 12">
    <name type="scientific">Bittarella massiliensis</name>
    <name type="common">ex Durand et al. 2017</name>
    <dbReference type="NCBI Taxonomy" id="1720313"/>
    <lineage>
        <taxon>Bacteria</taxon>
        <taxon>Bacillati</taxon>
        <taxon>Bacillota</taxon>
        <taxon>Clostridia</taxon>
        <taxon>Eubacteriales</taxon>
        <taxon>Oscillospiraceae</taxon>
        <taxon>Bittarella (ex Durand et al. 2017)</taxon>
    </lineage>
</organism>
<keyword evidence="7 10" id="KW-1133">Transmembrane helix</keyword>
<evidence type="ECO:0000256" key="3">
    <source>
        <dbReference type="ARBA" id="ARBA00022106"/>
    </source>
</evidence>
<dbReference type="PANTHER" id="PTHR43823">
    <property type="entry name" value="SPORULATION PROTEIN YKVU"/>
    <property type="match status" value="1"/>
</dbReference>
<evidence type="ECO:0000256" key="9">
    <source>
        <dbReference type="ARBA" id="ARBA00023251"/>
    </source>
</evidence>
<feature type="transmembrane region" description="Helical" evidence="10">
    <location>
        <begin position="20"/>
        <end position="40"/>
    </location>
</feature>
<comment type="similarity">
    <text evidence="2">Belongs to the multi antimicrobial extrusion (MATE) (TC 2.A.66.1) family. MepA subfamily.</text>
</comment>
<feature type="transmembrane region" description="Helical" evidence="10">
    <location>
        <begin position="98"/>
        <end position="120"/>
    </location>
</feature>
<dbReference type="GO" id="GO:0046677">
    <property type="term" value="P:response to antibiotic"/>
    <property type="evidence" value="ECO:0007669"/>
    <property type="project" value="UniProtKB-KW"/>
</dbReference>
<dbReference type="GO" id="GO:0005886">
    <property type="term" value="C:plasma membrane"/>
    <property type="evidence" value="ECO:0007669"/>
    <property type="project" value="UniProtKB-SubCell"/>
</dbReference>
<protein>
    <recommendedName>
        <fullName evidence="3">Multidrug export protein MepA</fullName>
    </recommendedName>
</protein>
<dbReference type="InterPro" id="IPR048279">
    <property type="entry name" value="MdtK-like"/>
</dbReference>
<dbReference type="GO" id="GO:0042910">
    <property type="term" value="F:xenobiotic transmembrane transporter activity"/>
    <property type="evidence" value="ECO:0007669"/>
    <property type="project" value="InterPro"/>
</dbReference>
<dbReference type="InterPro" id="IPR051327">
    <property type="entry name" value="MATE_MepA_subfamily"/>
</dbReference>
<dbReference type="CDD" id="cd13143">
    <property type="entry name" value="MATE_MepA_like"/>
    <property type="match status" value="1"/>
</dbReference>
<evidence type="ECO:0000256" key="10">
    <source>
        <dbReference type="SAM" id="Phobius"/>
    </source>
</evidence>
<feature type="transmembrane region" description="Helical" evidence="10">
    <location>
        <begin position="252"/>
        <end position="269"/>
    </location>
</feature>
<feature type="transmembrane region" description="Helical" evidence="10">
    <location>
        <begin position="140"/>
        <end position="157"/>
    </location>
</feature>
<dbReference type="PANTHER" id="PTHR43823:SF3">
    <property type="entry name" value="MULTIDRUG EXPORT PROTEIN MEPA"/>
    <property type="match status" value="1"/>
</dbReference>
<feature type="transmembrane region" description="Helical" evidence="10">
    <location>
        <begin position="169"/>
        <end position="189"/>
    </location>
</feature>
<proteinExistence type="inferred from homology"/>
<name>A0AAQ1MCN4_9FIRM</name>
<feature type="transmembrane region" description="Helical" evidence="10">
    <location>
        <begin position="417"/>
        <end position="439"/>
    </location>
</feature>
<reference evidence="12" key="1">
    <citation type="submission" date="2016-11" db="EMBL/GenBank/DDBJ databases">
        <authorList>
            <person name="Jaros S."/>
            <person name="Januszkiewicz K."/>
            <person name="Wedrychowicz H."/>
        </authorList>
    </citation>
    <scope>NUCLEOTIDE SEQUENCE [LARGE SCALE GENOMIC DNA]</scope>
    <source>
        <strain evidence="12">DSM 4029</strain>
    </source>
</reference>
<evidence type="ECO:0000256" key="7">
    <source>
        <dbReference type="ARBA" id="ARBA00022989"/>
    </source>
</evidence>
<feature type="transmembrane region" description="Helical" evidence="10">
    <location>
        <begin position="55"/>
        <end position="77"/>
    </location>
</feature>
<sequence length="456" mass="47416">MGKKTEGANPLDRVFGPAALLRFALPTVGTMLFMGLYTVVDTLFIARLVGTDALSAVNIVCPVINLTVGLGTMLATGGSALVAREMGAGNALAARRKFTLLALFAGALGVLIALGGLLFLPSLIRGLGASERLYPYCRDYLAVILLFTPAGLGQVFFQNLLVTAGRPGLGLALTLGSGCANALLDWLFIVPGGMGVAGAALGTGIGYAIPVAAGLWFFARDGGSLRFARPGGGWQAVAESCRNGCSEMVGQLAAAVTTFLFNAAMMARLGEEGVAAITVLIYSQFVLSTLYIGFSMGVAPVISYQYGRGDRSALARTTRLALGAVGLSSLAVFAAALLGGGRIAALFAGEDQAVANLAAEGFSLFAYSFLFSGINLFSSAYFTALSDGRASALLSFLRTFGLLAPAILYLPRVWGRAGIWLAVPLAEGGAFLCSVFCLWRQRRRLEGKEKALSVPR</sequence>
<dbReference type="Proteomes" id="UP000184089">
    <property type="component" value="Unassembled WGS sequence"/>
</dbReference>
<dbReference type="EMBL" id="FQVY01000001">
    <property type="protein sequence ID" value="SHF81879.1"/>
    <property type="molecule type" value="Genomic_DNA"/>
</dbReference>
<dbReference type="Pfam" id="PF01554">
    <property type="entry name" value="MatE"/>
    <property type="match status" value="2"/>
</dbReference>
<dbReference type="InterPro" id="IPR002528">
    <property type="entry name" value="MATE_fam"/>
</dbReference>
<evidence type="ECO:0000256" key="8">
    <source>
        <dbReference type="ARBA" id="ARBA00023136"/>
    </source>
</evidence>
<keyword evidence="6 10" id="KW-0812">Transmembrane</keyword>
<feature type="transmembrane region" description="Helical" evidence="10">
    <location>
        <begin position="195"/>
        <end position="219"/>
    </location>
</feature>
<keyword evidence="4" id="KW-0813">Transport</keyword>
<dbReference type="RefSeq" id="WP_021658898.1">
    <property type="nucleotide sequence ID" value="NZ_FQVY01000001.1"/>
</dbReference>
<comment type="caution">
    <text evidence="11">The sequence shown here is derived from an EMBL/GenBank/DDBJ whole genome shotgun (WGS) entry which is preliminary data.</text>
</comment>
<dbReference type="AlphaFoldDB" id="A0AAQ1MCN4"/>
<evidence type="ECO:0000256" key="1">
    <source>
        <dbReference type="ARBA" id="ARBA00004651"/>
    </source>
</evidence>
<feature type="transmembrane region" description="Helical" evidence="10">
    <location>
        <begin position="392"/>
        <end position="411"/>
    </location>
</feature>
<accession>A0AAQ1MCN4</accession>
<evidence type="ECO:0000256" key="5">
    <source>
        <dbReference type="ARBA" id="ARBA00022475"/>
    </source>
</evidence>
<keyword evidence="9" id="KW-0046">Antibiotic resistance</keyword>
<evidence type="ECO:0000256" key="2">
    <source>
        <dbReference type="ARBA" id="ARBA00008417"/>
    </source>
</evidence>